<feature type="transmembrane region" description="Helical" evidence="5">
    <location>
        <begin position="223"/>
        <end position="248"/>
    </location>
</feature>
<dbReference type="InterPro" id="IPR006977">
    <property type="entry name" value="Yip1_dom"/>
</dbReference>
<evidence type="ECO:0000256" key="5">
    <source>
        <dbReference type="SAM" id="Phobius"/>
    </source>
</evidence>
<gene>
    <name evidence="7" type="ORF">FZC83_22360</name>
</gene>
<feature type="transmembrane region" description="Helical" evidence="5">
    <location>
        <begin position="147"/>
        <end position="166"/>
    </location>
</feature>
<feature type="transmembrane region" description="Helical" evidence="5">
    <location>
        <begin position="109"/>
        <end position="135"/>
    </location>
</feature>
<feature type="domain" description="Yip1" evidence="6">
    <location>
        <begin position="56"/>
        <end position="240"/>
    </location>
</feature>
<evidence type="ECO:0000256" key="4">
    <source>
        <dbReference type="ARBA" id="ARBA00023136"/>
    </source>
</evidence>
<comment type="subcellular location">
    <subcellularLocation>
        <location evidence="1">Membrane</location>
        <topology evidence="1">Multi-pass membrane protein</topology>
    </subcellularLocation>
</comment>
<dbReference type="AlphaFoldDB" id="A0A5D4R7R3"/>
<name>A0A5D4R7R3_9BACI</name>
<dbReference type="Pfam" id="PF04893">
    <property type="entry name" value="Yip1"/>
    <property type="match status" value="1"/>
</dbReference>
<protein>
    <submittedName>
        <fullName evidence="7">YIP1 family protein</fullName>
    </submittedName>
</protein>
<evidence type="ECO:0000256" key="3">
    <source>
        <dbReference type="ARBA" id="ARBA00022989"/>
    </source>
</evidence>
<evidence type="ECO:0000259" key="6">
    <source>
        <dbReference type="Pfam" id="PF04893"/>
    </source>
</evidence>
<evidence type="ECO:0000256" key="2">
    <source>
        <dbReference type="ARBA" id="ARBA00022692"/>
    </source>
</evidence>
<evidence type="ECO:0000313" key="8">
    <source>
        <dbReference type="Proteomes" id="UP000322997"/>
    </source>
</evidence>
<organism evidence="7 8">
    <name type="scientific">Rossellomorea marisflavi</name>
    <dbReference type="NCBI Taxonomy" id="189381"/>
    <lineage>
        <taxon>Bacteria</taxon>
        <taxon>Bacillati</taxon>
        <taxon>Bacillota</taxon>
        <taxon>Bacilli</taxon>
        <taxon>Bacillales</taxon>
        <taxon>Bacillaceae</taxon>
        <taxon>Rossellomorea</taxon>
    </lineage>
</organism>
<evidence type="ECO:0000256" key="1">
    <source>
        <dbReference type="ARBA" id="ARBA00004141"/>
    </source>
</evidence>
<proteinExistence type="predicted"/>
<dbReference type="GO" id="GO:0016020">
    <property type="term" value="C:membrane"/>
    <property type="evidence" value="ECO:0007669"/>
    <property type="project" value="UniProtKB-SubCell"/>
</dbReference>
<accession>A0A5D4R7R3</accession>
<reference evidence="7 8" key="1">
    <citation type="submission" date="2019-08" db="EMBL/GenBank/DDBJ databases">
        <title>Bacillus genomes from the desert of Cuatro Cienegas, Coahuila.</title>
        <authorList>
            <person name="Olmedo-Alvarez G."/>
        </authorList>
    </citation>
    <scope>NUCLEOTIDE SEQUENCE [LARGE SCALE GENOMIC DNA]</scope>
    <source>
        <strain evidence="7 8">CH108_3D</strain>
    </source>
</reference>
<dbReference type="EMBL" id="VTEQ01000013">
    <property type="protein sequence ID" value="TYS46559.1"/>
    <property type="molecule type" value="Genomic_DNA"/>
</dbReference>
<keyword evidence="4 5" id="KW-0472">Membrane</keyword>
<comment type="caution">
    <text evidence="7">The sequence shown here is derived from an EMBL/GenBank/DDBJ whole genome shotgun (WGS) entry which is preliminary data.</text>
</comment>
<feature type="transmembrane region" description="Helical" evidence="5">
    <location>
        <begin position="72"/>
        <end position="89"/>
    </location>
</feature>
<sequence length="249" mass="27858">MKSRQCYKWLRFIISDAPSLFRVKNPIQKGNNTMQTTVDPQQPMQETKPVNPWLTIWVKPRMTIRYILNHKFLGFAFLLSILAGIGNTLDQASSRDVLDNMDLGLPLFLLGAVIFGAITGIIGWFLTSLVAWGVGKIFKGTATYKEMLLATAWANIPIIIALVLWVPDLMVMGEGAFQSDYVVGSFIGAVYIFFSVFVQIVLAGWYFFILIKAVSEAHRFSSWLGLCTLLIPGALLTILFIPILLLAMF</sequence>
<keyword evidence="2 5" id="KW-0812">Transmembrane</keyword>
<evidence type="ECO:0000313" key="7">
    <source>
        <dbReference type="EMBL" id="TYS46559.1"/>
    </source>
</evidence>
<dbReference type="Proteomes" id="UP000322997">
    <property type="component" value="Unassembled WGS sequence"/>
</dbReference>
<feature type="transmembrane region" description="Helical" evidence="5">
    <location>
        <begin position="186"/>
        <end position="211"/>
    </location>
</feature>
<keyword evidence="3 5" id="KW-1133">Transmembrane helix</keyword>